<evidence type="ECO:0000313" key="2">
    <source>
        <dbReference type="EMBL" id="SUA79197.1"/>
    </source>
</evidence>
<sequence length="152" mass="16483">MYATLLTFHILVGAAGLLLGPILMWADSHRPRSRDIGIVYLGAVAAVCLSATALVLWWRPELWWLIPLSVLTFALALLGRYSAGRAGVWTHAYVHGLGGSYIALVTATVVVSFAVDGPLYGGAQVVAWVGPSVIGVVLLEVWRRRSTRRMSR</sequence>
<dbReference type="AlphaFoldDB" id="A0A378YRS2"/>
<dbReference type="EMBL" id="UGRY01000002">
    <property type="protein sequence ID" value="SUA79197.1"/>
    <property type="molecule type" value="Genomic_DNA"/>
</dbReference>
<evidence type="ECO:0008006" key="4">
    <source>
        <dbReference type="Google" id="ProtNLM"/>
    </source>
</evidence>
<gene>
    <name evidence="2" type="ORF">NCTC1934_03672</name>
</gene>
<feature type="transmembrane region" description="Helical" evidence="1">
    <location>
        <begin position="6"/>
        <end position="26"/>
    </location>
</feature>
<evidence type="ECO:0000256" key="1">
    <source>
        <dbReference type="SAM" id="Phobius"/>
    </source>
</evidence>
<name>A0A378YRS2_9NOCA</name>
<feature type="transmembrane region" description="Helical" evidence="1">
    <location>
        <begin position="121"/>
        <end position="142"/>
    </location>
</feature>
<feature type="transmembrane region" description="Helical" evidence="1">
    <location>
        <begin position="93"/>
        <end position="115"/>
    </location>
</feature>
<keyword evidence="1" id="KW-0472">Membrane</keyword>
<keyword evidence="1" id="KW-1133">Transmembrane helix</keyword>
<dbReference type="OrthoDB" id="4555611at2"/>
<feature type="transmembrane region" description="Helical" evidence="1">
    <location>
        <begin position="64"/>
        <end position="81"/>
    </location>
</feature>
<protein>
    <recommendedName>
        <fullName evidence="4">DUF2306 domain-containing protein</fullName>
    </recommendedName>
</protein>
<feature type="transmembrane region" description="Helical" evidence="1">
    <location>
        <begin position="38"/>
        <end position="58"/>
    </location>
</feature>
<proteinExistence type="predicted"/>
<reference evidence="2 3" key="1">
    <citation type="submission" date="2018-06" db="EMBL/GenBank/DDBJ databases">
        <authorList>
            <consortium name="Pathogen Informatics"/>
            <person name="Doyle S."/>
        </authorList>
    </citation>
    <scope>NUCLEOTIDE SEQUENCE [LARGE SCALE GENOMIC DNA]</scope>
    <source>
        <strain evidence="2 3">NCTC1934</strain>
    </source>
</reference>
<organism evidence="2 3">
    <name type="scientific">Nocardia otitidiscaviarum</name>
    <dbReference type="NCBI Taxonomy" id="1823"/>
    <lineage>
        <taxon>Bacteria</taxon>
        <taxon>Bacillati</taxon>
        <taxon>Actinomycetota</taxon>
        <taxon>Actinomycetes</taxon>
        <taxon>Mycobacteriales</taxon>
        <taxon>Nocardiaceae</taxon>
        <taxon>Nocardia</taxon>
    </lineage>
</organism>
<keyword evidence="1" id="KW-0812">Transmembrane</keyword>
<evidence type="ECO:0000313" key="3">
    <source>
        <dbReference type="Proteomes" id="UP000255467"/>
    </source>
</evidence>
<dbReference type="RefSeq" id="WP_051037563.1">
    <property type="nucleotide sequence ID" value="NZ_JADLRH010000006.1"/>
</dbReference>
<dbReference type="Proteomes" id="UP000255467">
    <property type="component" value="Unassembled WGS sequence"/>
</dbReference>
<accession>A0A378YRS2</accession>
<keyword evidence="3" id="KW-1185">Reference proteome</keyword>